<keyword evidence="1" id="KW-1133">Transmembrane helix</keyword>
<proteinExistence type="predicted"/>
<keyword evidence="1" id="KW-0812">Transmembrane</keyword>
<dbReference type="InterPro" id="IPR007254">
    <property type="entry name" value="DUF373"/>
</dbReference>
<dbReference type="EMBL" id="DTBQ01000032">
    <property type="protein sequence ID" value="HGM46348.1"/>
    <property type="molecule type" value="Genomic_DNA"/>
</dbReference>
<keyword evidence="1" id="KW-0472">Membrane</keyword>
<dbReference type="PANTHER" id="PTHR38815">
    <property type="entry name" value="HYPOTHETICAL MEMBRANE PROTEIN, CONSERVED, DUF373 FAMILY"/>
    <property type="match status" value="1"/>
</dbReference>
<evidence type="ECO:0000313" key="2">
    <source>
        <dbReference type="EMBL" id="HGM46348.1"/>
    </source>
</evidence>
<comment type="caution">
    <text evidence="2">The sequence shown here is derived from an EMBL/GenBank/DDBJ whole genome shotgun (WGS) entry which is preliminary data.</text>
</comment>
<evidence type="ECO:0000256" key="1">
    <source>
        <dbReference type="SAM" id="Phobius"/>
    </source>
</evidence>
<accession>A0A7C4H9Q5</accession>
<feature type="transmembrane region" description="Helical" evidence="1">
    <location>
        <begin position="191"/>
        <end position="209"/>
    </location>
</feature>
<feature type="transmembrane region" description="Helical" evidence="1">
    <location>
        <begin position="255"/>
        <end position="283"/>
    </location>
</feature>
<name>A0A7C4H9Q5_THEPE</name>
<organism evidence="2">
    <name type="scientific">Thermofilum pendens</name>
    <dbReference type="NCBI Taxonomy" id="2269"/>
    <lineage>
        <taxon>Archaea</taxon>
        <taxon>Thermoproteota</taxon>
        <taxon>Thermoprotei</taxon>
        <taxon>Thermofilales</taxon>
        <taxon>Thermofilaceae</taxon>
        <taxon>Thermofilum</taxon>
    </lineage>
</organism>
<protein>
    <submittedName>
        <fullName evidence="2">DUF373 family protein</fullName>
    </submittedName>
</protein>
<dbReference type="PANTHER" id="PTHR38815:SF1">
    <property type="entry name" value="DUF373 FAMILY PROTEIN"/>
    <property type="match status" value="1"/>
</dbReference>
<feature type="transmembrane region" description="Helical" evidence="1">
    <location>
        <begin position="295"/>
        <end position="314"/>
    </location>
</feature>
<sequence length="356" mass="38770">MPQEGKLLVLCVDRDNDIGTTLGVQTPILGEEALTRVAIEFALRRPEDSDANAIFAALQTLRDLRRMGYADRCEVALLAGTEEEGVQADMKILQELDEVLRNGEFTGAILVSDGPTDEVVAPLIQSRIPLISIRRVVVQQSRGVEETFVLLVNYVKKLFLEEKYRKYSMGLTGAFLAIYTILSAVLPQFAWTLVLASLGGFMFVKGYGIDKRVAQIYQSGSVRFIAFVLALLISVLGFLQGFARVLQLQRMDAGAIAAFALAPVGGQLIAVDLFVIGATLFLVGGMLEELIAGRVLRISQALFVTAVLLSRQIVVEMAKYLAGGGSIQGVLTWSFVELAVVVIAVSVMYMEAERSK</sequence>
<feature type="transmembrane region" description="Helical" evidence="1">
    <location>
        <begin position="221"/>
        <end position="243"/>
    </location>
</feature>
<gene>
    <name evidence="2" type="ORF">ENU21_01160</name>
</gene>
<reference evidence="2" key="1">
    <citation type="journal article" date="2020" name="mSystems">
        <title>Genome- and Community-Level Interaction Insights into Carbon Utilization and Element Cycling Functions of Hydrothermarchaeota in Hydrothermal Sediment.</title>
        <authorList>
            <person name="Zhou Z."/>
            <person name="Liu Y."/>
            <person name="Xu W."/>
            <person name="Pan J."/>
            <person name="Luo Z.H."/>
            <person name="Li M."/>
        </authorList>
    </citation>
    <scope>NUCLEOTIDE SEQUENCE</scope>
    <source>
        <strain evidence="2">SpSt-649</strain>
    </source>
</reference>
<feature type="transmembrane region" description="Helical" evidence="1">
    <location>
        <begin position="167"/>
        <end position="185"/>
    </location>
</feature>
<dbReference type="AlphaFoldDB" id="A0A7C4H9Q5"/>
<dbReference type="Pfam" id="PF04123">
    <property type="entry name" value="DUF373"/>
    <property type="match status" value="1"/>
</dbReference>
<feature type="transmembrane region" description="Helical" evidence="1">
    <location>
        <begin position="326"/>
        <end position="350"/>
    </location>
</feature>